<feature type="chain" id="PRO_5035210484" evidence="1">
    <location>
        <begin position="21"/>
        <end position="112"/>
    </location>
</feature>
<dbReference type="AlphaFoldDB" id="A0A8J4SRU4"/>
<keyword evidence="3" id="KW-1185">Reference proteome</keyword>
<comment type="caution">
    <text evidence="2">The sequence shown here is derived from an EMBL/GenBank/DDBJ whole genome shotgun (WGS) entry which is preliminary data.</text>
</comment>
<evidence type="ECO:0000313" key="3">
    <source>
        <dbReference type="Proteomes" id="UP000748531"/>
    </source>
</evidence>
<gene>
    <name evidence="2" type="ORF">PHET_09897</name>
</gene>
<dbReference type="OrthoDB" id="10371523at2759"/>
<dbReference type="EMBL" id="LUCH01007690">
    <property type="protein sequence ID" value="KAF5396641.1"/>
    <property type="molecule type" value="Genomic_DNA"/>
</dbReference>
<proteinExistence type="predicted"/>
<protein>
    <submittedName>
        <fullName evidence="2">Uncharacterized protein</fullName>
    </submittedName>
</protein>
<reference evidence="2" key="1">
    <citation type="submission" date="2019-05" db="EMBL/GenBank/DDBJ databases">
        <title>Annotation for the trematode Paragonimus heterotremus.</title>
        <authorList>
            <person name="Choi Y.-J."/>
        </authorList>
    </citation>
    <scope>NUCLEOTIDE SEQUENCE</scope>
    <source>
        <strain evidence="2">LC</strain>
    </source>
</reference>
<dbReference type="Proteomes" id="UP000748531">
    <property type="component" value="Unassembled WGS sequence"/>
</dbReference>
<evidence type="ECO:0000313" key="2">
    <source>
        <dbReference type="EMBL" id="KAF5396641.1"/>
    </source>
</evidence>
<feature type="signal peptide" evidence="1">
    <location>
        <begin position="1"/>
        <end position="20"/>
    </location>
</feature>
<evidence type="ECO:0000256" key="1">
    <source>
        <dbReference type="SAM" id="SignalP"/>
    </source>
</evidence>
<keyword evidence="1" id="KW-0732">Signal</keyword>
<organism evidence="2 3">
    <name type="scientific">Paragonimus heterotremus</name>
    <dbReference type="NCBI Taxonomy" id="100268"/>
    <lineage>
        <taxon>Eukaryota</taxon>
        <taxon>Metazoa</taxon>
        <taxon>Spiralia</taxon>
        <taxon>Lophotrochozoa</taxon>
        <taxon>Platyhelminthes</taxon>
        <taxon>Trematoda</taxon>
        <taxon>Digenea</taxon>
        <taxon>Plagiorchiida</taxon>
        <taxon>Troglotremata</taxon>
        <taxon>Troglotrematidae</taxon>
        <taxon>Paragonimus</taxon>
    </lineage>
</organism>
<name>A0A8J4SRU4_9TREM</name>
<accession>A0A8J4SRU4</accession>
<sequence>MRTLVLSLSLGIFLLGICYAQSNSAEELINKIVQATKGVITKDVAKQMVEITNSTQYPESAKKALIDNIIKGANLTPVMQSALKKLLGSNGCRQSGSVVLISTLTTLYLLGS</sequence>